<dbReference type="Gene3D" id="3.90.180.10">
    <property type="entry name" value="Medium-chain alcohol dehydrogenases, catalytic domain"/>
    <property type="match status" value="1"/>
</dbReference>
<sequence length="321" mass="32619">MRAVVVDRYGPPEVARVAELPDPQPGPGQVLVRVVAAAVSSGDARMRAGRFPAGFALPARIAIGVRGPRRRVLGFALSGVVEAVGEGVDGLAPGEEVAGSTGGTGAHAELVALPAAKVVPKPAGVPHEHAAAALFGGHTALHFLHDVAGLRAGQRVLVIGAAGAVGSSAVQVARLAGAHVTGVASASNADLLRRLGADAVLDRATVDYDALEERFDVVLDAVGALSPARGRRLLADGGMLILVVASLWQTIVGQTVGARGPVRTGVAADRREHVERLLGLLERGELDPVLQEAMPMAEVARAHAIVDSGHKVGNVVVLPGA</sequence>
<dbReference type="EMBL" id="BMLM01000001">
    <property type="protein sequence ID" value="GGN80615.1"/>
    <property type="molecule type" value="Genomic_DNA"/>
</dbReference>
<proteinExistence type="predicted"/>
<evidence type="ECO:0000259" key="1">
    <source>
        <dbReference type="SMART" id="SM00829"/>
    </source>
</evidence>
<accession>A0ABQ2KFZ3</accession>
<dbReference type="Proteomes" id="UP000626982">
    <property type="component" value="Unassembled WGS sequence"/>
</dbReference>
<dbReference type="InterPro" id="IPR011032">
    <property type="entry name" value="GroES-like_sf"/>
</dbReference>
<dbReference type="PANTHER" id="PTHR11695">
    <property type="entry name" value="ALCOHOL DEHYDROGENASE RELATED"/>
    <property type="match status" value="1"/>
</dbReference>
<dbReference type="InterPro" id="IPR013154">
    <property type="entry name" value="ADH-like_N"/>
</dbReference>
<evidence type="ECO:0000313" key="2">
    <source>
        <dbReference type="EMBL" id="GGN80615.1"/>
    </source>
</evidence>
<name>A0ABQ2KFZ3_9MICO</name>
<dbReference type="SUPFAM" id="SSF51735">
    <property type="entry name" value="NAD(P)-binding Rossmann-fold domains"/>
    <property type="match status" value="1"/>
</dbReference>
<dbReference type="SUPFAM" id="SSF50129">
    <property type="entry name" value="GroES-like"/>
    <property type="match status" value="1"/>
</dbReference>
<gene>
    <name evidence="2" type="ORF">GCM10010968_08610</name>
</gene>
<reference evidence="3" key="1">
    <citation type="journal article" date="2019" name="Int. J. Syst. Evol. Microbiol.">
        <title>The Global Catalogue of Microorganisms (GCM) 10K type strain sequencing project: providing services to taxonomists for standard genome sequencing and annotation.</title>
        <authorList>
            <consortium name="The Broad Institute Genomics Platform"/>
            <consortium name="The Broad Institute Genome Sequencing Center for Infectious Disease"/>
            <person name="Wu L."/>
            <person name="Ma J."/>
        </authorList>
    </citation>
    <scope>NUCLEOTIDE SEQUENCE [LARGE SCALE GENOMIC DNA]</scope>
    <source>
        <strain evidence="3">CGMCC 1.6960</strain>
    </source>
</reference>
<protein>
    <submittedName>
        <fullName evidence="2">NADPH:quinone reductase</fullName>
    </submittedName>
</protein>
<dbReference type="InterPro" id="IPR020843">
    <property type="entry name" value="ER"/>
</dbReference>
<dbReference type="Pfam" id="PF08240">
    <property type="entry name" value="ADH_N"/>
    <property type="match status" value="1"/>
</dbReference>
<dbReference type="InterPro" id="IPR036291">
    <property type="entry name" value="NAD(P)-bd_dom_sf"/>
</dbReference>
<dbReference type="SMART" id="SM00829">
    <property type="entry name" value="PKS_ER"/>
    <property type="match status" value="1"/>
</dbReference>
<dbReference type="RefSeq" id="WP_188716401.1">
    <property type="nucleotide sequence ID" value="NZ_BAABBD010000006.1"/>
</dbReference>
<dbReference type="PANTHER" id="PTHR11695:SF294">
    <property type="entry name" value="RETICULON-4-INTERACTING PROTEIN 1, MITOCHONDRIAL"/>
    <property type="match status" value="1"/>
</dbReference>
<feature type="domain" description="Enoyl reductase (ER)" evidence="1">
    <location>
        <begin position="10"/>
        <end position="317"/>
    </location>
</feature>
<dbReference type="CDD" id="cd08267">
    <property type="entry name" value="MDR1"/>
    <property type="match status" value="1"/>
</dbReference>
<keyword evidence="3" id="KW-1185">Reference proteome</keyword>
<dbReference type="Pfam" id="PF13602">
    <property type="entry name" value="ADH_zinc_N_2"/>
    <property type="match status" value="1"/>
</dbReference>
<dbReference type="InterPro" id="IPR050700">
    <property type="entry name" value="YIM1/Zinc_Alcohol_DH_Fams"/>
</dbReference>
<dbReference type="Gene3D" id="3.40.50.720">
    <property type="entry name" value="NAD(P)-binding Rossmann-like Domain"/>
    <property type="match status" value="1"/>
</dbReference>
<evidence type="ECO:0000313" key="3">
    <source>
        <dbReference type="Proteomes" id="UP000626982"/>
    </source>
</evidence>
<comment type="caution">
    <text evidence="2">The sequence shown here is derived from an EMBL/GenBank/DDBJ whole genome shotgun (WGS) entry which is preliminary data.</text>
</comment>
<organism evidence="2 3">
    <name type="scientific">Agrococcus terreus</name>
    <dbReference type="NCBI Taxonomy" id="574649"/>
    <lineage>
        <taxon>Bacteria</taxon>
        <taxon>Bacillati</taxon>
        <taxon>Actinomycetota</taxon>
        <taxon>Actinomycetes</taxon>
        <taxon>Micrococcales</taxon>
        <taxon>Microbacteriaceae</taxon>
        <taxon>Agrococcus</taxon>
    </lineage>
</organism>